<dbReference type="RefSeq" id="WP_107864803.1">
    <property type="nucleotide sequence ID" value="NZ_QAON01000003.1"/>
</dbReference>
<evidence type="ECO:0000313" key="2">
    <source>
        <dbReference type="EMBL" id="PTQ90358.1"/>
    </source>
</evidence>
<proteinExistence type="predicted"/>
<feature type="compositionally biased region" description="Polar residues" evidence="1">
    <location>
        <begin position="24"/>
        <end position="35"/>
    </location>
</feature>
<dbReference type="EMBL" id="QAON01000003">
    <property type="protein sequence ID" value="PTQ90358.1"/>
    <property type="molecule type" value="Genomic_DNA"/>
</dbReference>
<sequence length="338" mass="38407">MVKTFHQVNAEKNQQAQLAEKTGFSPNTTNSTPQAGNPPKALFQPTVQASVDAYDLQQVEQAISRLKLNDFQFSPADIHRASLLKNTIRLQDPNYVTDYGAEASQLSENILNQLNTITHADAMIGIKKYLGLILQEIQRVDIKAIQKSDSPSLFTRLFSKSIHSKSEFMTLERQIKSYMALCQERVNQLKKTQQIFSDLFSQNEQQFKSLSIYLLAGQLKVEAEHSVLSQTPNSQDLFAQQALLDKQQALARFERRLQTLGVLRHTVLLRVGQLRLEQQNTLTLIDQAHEILSLVIPAWRQQMLAVFSLSQSQQQQALYQQLATSQQELQQKLSQLSQ</sequence>
<dbReference type="OrthoDB" id="9553509at2"/>
<name>A0A2T5J1T5_9GAMM</name>
<protein>
    <submittedName>
        <fullName evidence="2">Toxic anion resistance protein TelA</fullName>
    </submittedName>
</protein>
<dbReference type="Proteomes" id="UP000244223">
    <property type="component" value="Unassembled WGS sequence"/>
</dbReference>
<dbReference type="Pfam" id="PF05816">
    <property type="entry name" value="TelA"/>
    <property type="match status" value="1"/>
</dbReference>
<organism evidence="2 3">
    <name type="scientific">Agitococcus lubricus</name>
    <dbReference type="NCBI Taxonomy" id="1077255"/>
    <lineage>
        <taxon>Bacteria</taxon>
        <taxon>Pseudomonadati</taxon>
        <taxon>Pseudomonadota</taxon>
        <taxon>Gammaproteobacteria</taxon>
        <taxon>Moraxellales</taxon>
        <taxon>Moraxellaceae</taxon>
        <taxon>Agitococcus</taxon>
    </lineage>
</organism>
<evidence type="ECO:0000313" key="3">
    <source>
        <dbReference type="Proteomes" id="UP000244223"/>
    </source>
</evidence>
<evidence type="ECO:0000256" key="1">
    <source>
        <dbReference type="SAM" id="MobiDB-lite"/>
    </source>
</evidence>
<dbReference type="InterPro" id="IPR008863">
    <property type="entry name" value="Toxic_anion-R_TelA"/>
</dbReference>
<comment type="caution">
    <text evidence="2">The sequence shown here is derived from an EMBL/GenBank/DDBJ whole genome shotgun (WGS) entry which is preliminary data.</text>
</comment>
<accession>A0A2T5J1T5</accession>
<feature type="compositionally biased region" description="Polar residues" evidence="1">
    <location>
        <begin position="1"/>
        <end position="17"/>
    </location>
</feature>
<feature type="region of interest" description="Disordered" evidence="1">
    <location>
        <begin position="1"/>
        <end position="41"/>
    </location>
</feature>
<gene>
    <name evidence="2" type="ORF">C8N29_103111</name>
</gene>
<keyword evidence="3" id="KW-1185">Reference proteome</keyword>
<dbReference type="AlphaFoldDB" id="A0A2T5J1T5"/>
<reference evidence="2 3" key="1">
    <citation type="submission" date="2018-04" db="EMBL/GenBank/DDBJ databases">
        <title>Genomic Encyclopedia of Archaeal and Bacterial Type Strains, Phase II (KMG-II): from individual species to whole genera.</title>
        <authorList>
            <person name="Goeker M."/>
        </authorList>
    </citation>
    <scope>NUCLEOTIDE SEQUENCE [LARGE SCALE GENOMIC DNA]</scope>
    <source>
        <strain evidence="2 3">DSM 5822</strain>
    </source>
</reference>